<protein>
    <submittedName>
        <fullName evidence="1">Uncharacterized protein</fullName>
    </submittedName>
</protein>
<name>A0AAV3XYK2_9GAST</name>
<gene>
    <name evidence="1" type="ORF">PoB_000166600</name>
</gene>
<dbReference type="EMBL" id="BLXT01000255">
    <property type="protein sequence ID" value="GFN75160.1"/>
    <property type="molecule type" value="Genomic_DNA"/>
</dbReference>
<dbReference type="AlphaFoldDB" id="A0AAV3XYK2"/>
<reference evidence="1 2" key="1">
    <citation type="journal article" date="2021" name="Elife">
        <title>Chloroplast acquisition without the gene transfer in kleptoplastic sea slugs, Plakobranchus ocellatus.</title>
        <authorList>
            <person name="Maeda T."/>
            <person name="Takahashi S."/>
            <person name="Yoshida T."/>
            <person name="Shimamura S."/>
            <person name="Takaki Y."/>
            <person name="Nagai Y."/>
            <person name="Toyoda A."/>
            <person name="Suzuki Y."/>
            <person name="Arimoto A."/>
            <person name="Ishii H."/>
            <person name="Satoh N."/>
            <person name="Nishiyama T."/>
            <person name="Hasebe M."/>
            <person name="Maruyama T."/>
            <person name="Minagawa J."/>
            <person name="Obokata J."/>
            <person name="Shigenobu S."/>
        </authorList>
    </citation>
    <scope>NUCLEOTIDE SEQUENCE [LARGE SCALE GENOMIC DNA]</scope>
</reference>
<dbReference type="Proteomes" id="UP000735302">
    <property type="component" value="Unassembled WGS sequence"/>
</dbReference>
<organism evidence="1 2">
    <name type="scientific">Plakobranchus ocellatus</name>
    <dbReference type="NCBI Taxonomy" id="259542"/>
    <lineage>
        <taxon>Eukaryota</taxon>
        <taxon>Metazoa</taxon>
        <taxon>Spiralia</taxon>
        <taxon>Lophotrochozoa</taxon>
        <taxon>Mollusca</taxon>
        <taxon>Gastropoda</taxon>
        <taxon>Heterobranchia</taxon>
        <taxon>Euthyneura</taxon>
        <taxon>Panpulmonata</taxon>
        <taxon>Sacoglossa</taxon>
        <taxon>Placobranchoidea</taxon>
        <taxon>Plakobranchidae</taxon>
        <taxon>Plakobranchus</taxon>
    </lineage>
</organism>
<keyword evidence="2" id="KW-1185">Reference proteome</keyword>
<comment type="caution">
    <text evidence="1">The sequence shown here is derived from an EMBL/GenBank/DDBJ whole genome shotgun (WGS) entry which is preliminary data.</text>
</comment>
<evidence type="ECO:0000313" key="1">
    <source>
        <dbReference type="EMBL" id="GFN75160.1"/>
    </source>
</evidence>
<accession>A0AAV3XYK2</accession>
<sequence>MGSTDSGATFNCRSTNPSTDTGCTECDARFNCRSTNPSTDIGSNDSGATFNCRSTNPITDTGCTECGTRFNCRSTISDVLKVVQDLTVGPKTPVQAQDILDRDAEFNGRSIVAGVRDNTVCPHFQVIDSMSRMALYYLTISLDEECLSQLVLLNRLKNRNHPNTRRKLKENFISFYEETGMDFSLGLEIHEH</sequence>
<proteinExistence type="predicted"/>
<evidence type="ECO:0000313" key="2">
    <source>
        <dbReference type="Proteomes" id="UP000735302"/>
    </source>
</evidence>